<dbReference type="InterPro" id="IPR027304">
    <property type="entry name" value="Trigger_fact/SurA_dom_sf"/>
</dbReference>
<accession>A0A6L9W8L3</accession>
<dbReference type="PROSITE" id="PS51257">
    <property type="entry name" value="PROKAR_LIPOPROTEIN"/>
    <property type="match status" value="1"/>
</dbReference>
<dbReference type="RefSeq" id="WP_163208189.1">
    <property type="nucleotide sequence ID" value="NZ_JAAGWG010000047.1"/>
</dbReference>
<evidence type="ECO:0000313" key="1">
    <source>
        <dbReference type="EMBL" id="NEK87894.1"/>
    </source>
</evidence>
<evidence type="ECO:0000313" key="2">
    <source>
        <dbReference type="Proteomes" id="UP000479241"/>
    </source>
</evidence>
<name>A0A6L9W8L3_9ACTN</name>
<proteinExistence type="predicted"/>
<dbReference type="EMBL" id="JAAGWG010000047">
    <property type="protein sequence ID" value="NEK87894.1"/>
    <property type="molecule type" value="Genomic_DNA"/>
</dbReference>
<reference evidence="1 2" key="1">
    <citation type="submission" date="2019-12" db="EMBL/GenBank/DDBJ databases">
        <title>the WGS of Blastococcus saxobsidens 67B17.</title>
        <authorList>
            <person name="Jiang Z."/>
        </authorList>
    </citation>
    <scope>NUCLEOTIDE SEQUENCE [LARGE SCALE GENOMIC DNA]</scope>
    <source>
        <strain evidence="1 2">67B17</strain>
    </source>
</reference>
<evidence type="ECO:0008006" key="3">
    <source>
        <dbReference type="Google" id="ProtNLM"/>
    </source>
</evidence>
<dbReference type="AlphaFoldDB" id="A0A6L9W8L3"/>
<dbReference type="SUPFAM" id="SSF109998">
    <property type="entry name" value="Triger factor/SurA peptide-binding domain-like"/>
    <property type="match status" value="1"/>
</dbReference>
<organism evidence="1 2">
    <name type="scientific">Blastococcus saxobsidens</name>
    <dbReference type="NCBI Taxonomy" id="138336"/>
    <lineage>
        <taxon>Bacteria</taxon>
        <taxon>Bacillati</taxon>
        <taxon>Actinomycetota</taxon>
        <taxon>Actinomycetes</taxon>
        <taxon>Geodermatophilales</taxon>
        <taxon>Geodermatophilaceae</taxon>
        <taxon>Blastococcus</taxon>
    </lineage>
</organism>
<comment type="caution">
    <text evidence="1">The sequence shown here is derived from an EMBL/GenBank/DDBJ whole genome shotgun (WGS) entry which is preliminary data.</text>
</comment>
<protein>
    <recommendedName>
        <fullName evidence="3">PpiC domain-containing protein</fullName>
    </recommendedName>
</protein>
<dbReference type="Proteomes" id="UP000479241">
    <property type="component" value="Unassembled WGS sequence"/>
</dbReference>
<gene>
    <name evidence="1" type="ORF">GCU60_19315</name>
</gene>
<sequence>MLSRSPLAVGACLVVVLTTGCGQRGPDAPASGSTLATVGDAAVSADEVMALFDPTGQDLPVRIAAGAAGGPGDEDPLEQALRAAIDDELLAHEAERQGVEGVHPAQRRSRLLDEHVRSRIGEFDEGELRGWYDDHRYLFDHVETADVRYVVLDSAAALDAVVAGLEDAETDPDALVEEYSAVEGGRLTMSHEGPEPPLMVERIVNAAKHRGVVSYDMDPATGHWWVVGIEDIALEPSPWTPELATKVEEAMRWAAEQELIASWTRSLEEEWPVIVHQENVERFERSLRGE</sequence>